<feature type="compositionally biased region" description="Low complexity" evidence="8">
    <location>
        <begin position="18"/>
        <end position="30"/>
    </location>
</feature>
<dbReference type="GO" id="GO:0005634">
    <property type="term" value="C:nucleus"/>
    <property type="evidence" value="ECO:0007669"/>
    <property type="project" value="UniProtKB-SubCell"/>
</dbReference>
<evidence type="ECO:0000313" key="11">
    <source>
        <dbReference type="Proteomes" id="UP000012073"/>
    </source>
</evidence>
<dbReference type="GO" id="GO:0016887">
    <property type="term" value="F:ATP hydrolysis activity"/>
    <property type="evidence" value="ECO:0007669"/>
    <property type="project" value="InterPro"/>
</dbReference>
<dbReference type="SUPFAM" id="SSF52540">
    <property type="entry name" value="P-loop containing nucleoside triphosphate hydrolases"/>
    <property type="match status" value="2"/>
</dbReference>
<keyword evidence="7" id="KW-0539">Nucleus</keyword>
<dbReference type="GO" id="GO:0005524">
    <property type="term" value="F:ATP binding"/>
    <property type="evidence" value="ECO:0007669"/>
    <property type="project" value="UniProtKB-KW"/>
</dbReference>
<dbReference type="Gramene" id="CDF38378">
    <property type="protein sequence ID" value="CDF38378"/>
    <property type="gene ID" value="CHC_T00001018001"/>
</dbReference>
<dbReference type="InterPro" id="IPR027417">
    <property type="entry name" value="P-loop_NTPase"/>
</dbReference>
<evidence type="ECO:0000256" key="2">
    <source>
        <dbReference type="ARBA" id="ARBA00007025"/>
    </source>
</evidence>
<keyword evidence="6" id="KW-0238">DNA-binding</keyword>
<dbReference type="GO" id="GO:0004386">
    <property type="term" value="F:helicase activity"/>
    <property type="evidence" value="ECO:0007669"/>
    <property type="project" value="UniProtKB-KW"/>
</dbReference>
<feature type="region of interest" description="Disordered" evidence="8">
    <location>
        <begin position="1"/>
        <end position="57"/>
    </location>
</feature>
<dbReference type="KEGG" id="ccp:CHC_T00001018001"/>
<keyword evidence="5" id="KW-0067">ATP-binding</keyword>
<proteinExistence type="inferred from homology"/>
<protein>
    <recommendedName>
        <fullName evidence="9">SNF2 N-terminal domain-containing protein</fullName>
    </recommendedName>
</protein>
<feature type="compositionally biased region" description="Polar residues" evidence="8">
    <location>
        <begin position="89"/>
        <end position="98"/>
    </location>
</feature>
<dbReference type="Gene3D" id="3.40.50.300">
    <property type="entry name" value="P-loop containing nucleotide triphosphate hydrolases"/>
    <property type="match status" value="1"/>
</dbReference>
<feature type="compositionally biased region" description="Pro residues" evidence="8">
    <location>
        <begin position="99"/>
        <end position="111"/>
    </location>
</feature>
<dbReference type="AlphaFoldDB" id="R7QKS6"/>
<evidence type="ECO:0000256" key="6">
    <source>
        <dbReference type="ARBA" id="ARBA00023125"/>
    </source>
</evidence>
<evidence type="ECO:0000259" key="9">
    <source>
        <dbReference type="Pfam" id="PF00176"/>
    </source>
</evidence>
<dbReference type="InterPro" id="IPR038718">
    <property type="entry name" value="SNF2-like_sf"/>
</dbReference>
<feature type="region of interest" description="Disordered" evidence="8">
    <location>
        <begin position="1030"/>
        <end position="1064"/>
    </location>
</feature>
<accession>R7QKS6</accession>
<dbReference type="RefSeq" id="XP_005718263.1">
    <property type="nucleotide sequence ID" value="XM_005718206.1"/>
</dbReference>
<dbReference type="InterPro" id="IPR000330">
    <property type="entry name" value="SNF2_N"/>
</dbReference>
<dbReference type="InterPro" id="IPR044574">
    <property type="entry name" value="ARIP4-like"/>
</dbReference>
<evidence type="ECO:0000256" key="7">
    <source>
        <dbReference type="ARBA" id="ARBA00023242"/>
    </source>
</evidence>
<dbReference type="Proteomes" id="UP000012073">
    <property type="component" value="Unassembled WGS sequence"/>
</dbReference>
<evidence type="ECO:0000256" key="5">
    <source>
        <dbReference type="ARBA" id="ARBA00022840"/>
    </source>
</evidence>
<feature type="compositionally biased region" description="Polar residues" evidence="8">
    <location>
        <begin position="1032"/>
        <end position="1042"/>
    </location>
</feature>
<name>R7QKS6_CHOCR</name>
<dbReference type="GO" id="GO:0003677">
    <property type="term" value="F:DNA binding"/>
    <property type="evidence" value="ECO:0007669"/>
    <property type="project" value="UniProtKB-KW"/>
</dbReference>
<feature type="compositionally biased region" description="Low complexity" evidence="8">
    <location>
        <begin position="224"/>
        <end position="235"/>
    </location>
</feature>
<evidence type="ECO:0000256" key="3">
    <source>
        <dbReference type="ARBA" id="ARBA00022741"/>
    </source>
</evidence>
<dbReference type="Pfam" id="PF00176">
    <property type="entry name" value="SNF2-rel_dom"/>
    <property type="match status" value="1"/>
</dbReference>
<feature type="region of interest" description="Disordered" evidence="8">
    <location>
        <begin position="275"/>
        <end position="298"/>
    </location>
</feature>
<organism evidence="10 11">
    <name type="scientific">Chondrus crispus</name>
    <name type="common">Carrageen Irish moss</name>
    <name type="synonym">Polymorpha crispa</name>
    <dbReference type="NCBI Taxonomy" id="2769"/>
    <lineage>
        <taxon>Eukaryota</taxon>
        <taxon>Rhodophyta</taxon>
        <taxon>Florideophyceae</taxon>
        <taxon>Rhodymeniophycidae</taxon>
        <taxon>Gigartinales</taxon>
        <taxon>Gigartinaceae</taxon>
        <taxon>Chondrus</taxon>
    </lineage>
</organism>
<keyword evidence="3" id="KW-0547">Nucleotide-binding</keyword>
<comment type="similarity">
    <text evidence="2">Belongs to the SNF2/RAD54 helicase family.</text>
</comment>
<keyword evidence="11" id="KW-1185">Reference proteome</keyword>
<dbReference type="Gene3D" id="3.40.50.10810">
    <property type="entry name" value="Tandem AAA-ATPase domain"/>
    <property type="match status" value="1"/>
</dbReference>
<evidence type="ECO:0000256" key="8">
    <source>
        <dbReference type="SAM" id="MobiDB-lite"/>
    </source>
</evidence>
<keyword evidence="4" id="KW-0378">Hydrolase</keyword>
<dbReference type="GeneID" id="17325986"/>
<dbReference type="EMBL" id="HG001926">
    <property type="protein sequence ID" value="CDF38378.1"/>
    <property type="molecule type" value="Genomic_DNA"/>
</dbReference>
<dbReference type="OrthoDB" id="2020972at2759"/>
<feature type="compositionally biased region" description="Basic and acidic residues" evidence="8">
    <location>
        <begin position="275"/>
        <end position="284"/>
    </location>
</feature>
<evidence type="ECO:0000313" key="10">
    <source>
        <dbReference type="EMBL" id="CDF38378.1"/>
    </source>
</evidence>
<feature type="region of interest" description="Disordered" evidence="8">
    <location>
        <begin position="89"/>
        <end position="124"/>
    </location>
</feature>
<sequence length="1077" mass="120458">MTTHEGYPLPSPRRRPSAARSNGAPSASGATANNPTTPPVLPRRQPHRPSPHVADTSPLVWVPSAALSTSTVPSIHTANVLIPPNPLRTVQATSSRTNPPIPPLKQTPPLQPSHSRAPPDFGEVTDQKDLATSQQDTQRDPPVYPSDFLDSLHRLANDQRIPSRHPSRRLIKLLEFLMRNRIPDSISFAGDCLRLYNDAYSRKMRTLKATRESHLPPHGATVEGAGQAQAAPQGATDVNSREVRVEPSHEARNTPEVITIPGEVQSVPVIQIKEESPSPRREPIPKITSPMFSGRESLSGDVRDRWKQLINSRKGFPPRNSEDDKYYCIWKGKDGTIRLPVDYCRSLKKLHDKSGELCEIHLDALRYLWHYMIADTCAGAVFNPPIGYPSSLLVLTFCYLVNAQPQHKHKRIVIFCPRCSVNRWMAAAKCCRGVSVSILQSGTWAQDAERWNEQGGVLLCPFDVYRDVLYAPSSSTEQRAATIRLICRPGPSIVILDEASRLLTLQPALRRSLNRIKTKSRLALTNLPRINNMVPFWSIIDWAVPEFLGSLEEYLRVFLSKLIHCNMNTRCLGENRQVSPIEKGLEMMFQYVVHEVDGETLNRGVESSRGHKLRETTIFLKLSPAHREIYDDIAKLVLASRKKGELSNYVAMHVLMLASTSILALLQLLCTRLDNEEPQDEIARKVPCVQAVFKKLHKVIQKKVTASIKYAKFEAMIRMCDATAQSNGKLVILCAMPEVQKEVIAAIQANCTECEVFFCDLLSEEEARIVQINNFYNCTSGAVLLAPVGFAVDFCEEAGWGALHSSHILVLESLWNETATSQGINRVYNFSTETDIHVYFLSVVGTIDDILIARRKRRHTPSLLLPHVSDAYFEKDVQIPGESLEPDYTENYLAAVSSLPEFHRIERTSGRHLIGSVNRGCISKDDEYRAELDVAKGRIEYFQSLPKVVDAVQELSYGANLYEALRDTRVYRAYSMLSSKNGQTSNSFLSLWNEHFCLYEQDHINGCFAPLEVQTPDGPDAQVHGFERTQPAIPNSATSSPAFTPHKRSRPVDDSAPPHGPQLLMGMSTLETVLNVP</sequence>
<evidence type="ECO:0000256" key="4">
    <source>
        <dbReference type="ARBA" id="ARBA00022806"/>
    </source>
</evidence>
<evidence type="ECO:0000256" key="1">
    <source>
        <dbReference type="ARBA" id="ARBA00004123"/>
    </source>
</evidence>
<dbReference type="STRING" id="2769.R7QKS6"/>
<keyword evidence="4" id="KW-0347">Helicase</keyword>
<dbReference type="PANTHER" id="PTHR45797:SF1">
    <property type="entry name" value="HELICASE ARIP4"/>
    <property type="match status" value="1"/>
</dbReference>
<reference evidence="11" key="1">
    <citation type="journal article" date="2013" name="Proc. Natl. Acad. Sci. U.S.A.">
        <title>Genome structure and metabolic features in the red seaweed Chondrus crispus shed light on evolution of the Archaeplastida.</title>
        <authorList>
            <person name="Collen J."/>
            <person name="Porcel B."/>
            <person name="Carre W."/>
            <person name="Ball S.G."/>
            <person name="Chaparro C."/>
            <person name="Tonon T."/>
            <person name="Barbeyron T."/>
            <person name="Michel G."/>
            <person name="Noel B."/>
            <person name="Valentin K."/>
            <person name="Elias M."/>
            <person name="Artiguenave F."/>
            <person name="Arun A."/>
            <person name="Aury J.M."/>
            <person name="Barbosa-Neto J.F."/>
            <person name="Bothwell J.H."/>
            <person name="Bouget F.Y."/>
            <person name="Brillet L."/>
            <person name="Cabello-Hurtado F."/>
            <person name="Capella-Gutierrez S."/>
            <person name="Charrier B."/>
            <person name="Cladiere L."/>
            <person name="Cock J.M."/>
            <person name="Coelho S.M."/>
            <person name="Colleoni C."/>
            <person name="Czjzek M."/>
            <person name="Da Silva C."/>
            <person name="Delage L."/>
            <person name="Denoeud F."/>
            <person name="Deschamps P."/>
            <person name="Dittami S.M."/>
            <person name="Gabaldon T."/>
            <person name="Gachon C.M."/>
            <person name="Groisillier A."/>
            <person name="Herve C."/>
            <person name="Jabbari K."/>
            <person name="Katinka M."/>
            <person name="Kloareg B."/>
            <person name="Kowalczyk N."/>
            <person name="Labadie K."/>
            <person name="Leblanc C."/>
            <person name="Lopez P.J."/>
            <person name="McLachlan D.H."/>
            <person name="Meslet-Cladiere L."/>
            <person name="Moustafa A."/>
            <person name="Nehr Z."/>
            <person name="Nyvall Collen P."/>
            <person name="Panaud O."/>
            <person name="Partensky F."/>
            <person name="Poulain J."/>
            <person name="Rensing S.A."/>
            <person name="Rousvoal S."/>
            <person name="Samson G."/>
            <person name="Symeonidi A."/>
            <person name="Weissenbach J."/>
            <person name="Zambounis A."/>
            <person name="Wincker P."/>
            <person name="Boyen C."/>
        </authorList>
    </citation>
    <scope>NUCLEOTIDE SEQUENCE [LARGE SCALE GENOMIC DNA]</scope>
    <source>
        <strain evidence="11">cv. Stackhouse</strain>
    </source>
</reference>
<gene>
    <name evidence="10" type="ORF">CHC_T00001018001</name>
</gene>
<dbReference type="PANTHER" id="PTHR45797">
    <property type="entry name" value="RAD54-LIKE"/>
    <property type="match status" value="1"/>
</dbReference>
<feature type="domain" description="SNF2 N-terminal" evidence="9">
    <location>
        <begin position="399"/>
        <end position="653"/>
    </location>
</feature>
<feature type="region of interest" description="Disordered" evidence="8">
    <location>
        <begin position="217"/>
        <end position="241"/>
    </location>
</feature>
<comment type="subcellular location">
    <subcellularLocation>
        <location evidence="1">Nucleus</location>
    </subcellularLocation>
</comment>